<evidence type="ECO:0000313" key="2">
    <source>
        <dbReference type="EMBL" id="KIM75616.1"/>
    </source>
</evidence>
<evidence type="ECO:0000313" key="3">
    <source>
        <dbReference type="Proteomes" id="UP000054166"/>
    </source>
</evidence>
<evidence type="ECO:0000313" key="1">
    <source>
        <dbReference type="EMBL" id="KIM71370.1"/>
    </source>
</evidence>
<reference evidence="2" key="3">
    <citation type="submission" date="2015-02" db="EMBL/GenBank/DDBJ databases">
        <title>Evolutionary Origins and Diversification of the Mycorrhizal Mutualists.</title>
        <authorList>
            <consortium name="DOE Joint Genome Institute"/>
            <consortium name="Mycorrhizal Genomics Consortium"/>
            <person name="Kohler A."/>
            <person name="Kuo A."/>
            <person name="Nagy L.G."/>
            <person name="Floudas D."/>
            <person name="Copeland A."/>
            <person name="Barry K.W."/>
            <person name="Cichocki N."/>
            <person name="Veneault-Fourrey C."/>
            <person name="LaButti K."/>
            <person name="Lindquist E.A."/>
            <person name="Lipzen A."/>
            <person name="Lundell T."/>
            <person name="Morin E."/>
            <person name="Murat C."/>
            <person name="Riley R."/>
            <person name="Ohm R."/>
            <person name="Sun H."/>
            <person name="Tunlid A."/>
            <person name="Henrissat B."/>
            <person name="Grigoriev I.V."/>
            <person name="Hibbett D.S."/>
            <person name="Martin F."/>
        </authorList>
    </citation>
    <scope>NUCLEOTIDE SEQUENCE</scope>
    <source>
        <strain evidence="2 3">F 1598</strain>
    </source>
</reference>
<dbReference type="Proteomes" id="UP000054166">
    <property type="component" value="Unassembled WGS sequence"/>
</dbReference>
<dbReference type="HOGENOM" id="CLU_2794845_0_0_1"/>
<organism evidence="2 3">
    <name type="scientific">Piloderma croceum (strain F 1598)</name>
    <dbReference type="NCBI Taxonomy" id="765440"/>
    <lineage>
        <taxon>Eukaryota</taxon>
        <taxon>Fungi</taxon>
        <taxon>Dikarya</taxon>
        <taxon>Basidiomycota</taxon>
        <taxon>Agaricomycotina</taxon>
        <taxon>Agaricomycetes</taxon>
        <taxon>Agaricomycetidae</taxon>
        <taxon>Atheliales</taxon>
        <taxon>Atheliaceae</taxon>
        <taxon>Piloderma</taxon>
    </lineage>
</organism>
<sequence length="68" mass="7678">MSRAVSSLAQPVSLVTRCFGHERLMRSSSALNPALYGLLLASRLPALPFIRNFQNILMPEFHCPFKQF</sequence>
<reference evidence="3" key="2">
    <citation type="submission" date="2015-01" db="EMBL/GenBank/DDBJ databases">
        <title>Evolutionary Origins and Diversification of the Mycorrhizal Mutualists.</title>
        <authorList>
            <consortium name="DOE Joint Genome Institute"/>
            <consortium name="Mycorrhizal Genomics Consortium"/>
            <person name="Kohler A."/>
            <person name="Kuo A."/>
            <person name="Nagy L.G."/>
            <person name="Floudas D."/>
            <person name="Copeland A."/>
            <person name="Barry K.W."/>
            <person name="Cichocki N."/>
            <person name="Veneault-Fourrey C."/>
            <person name="LaButti K."/>
            <person name="Lindquist E.A."/>
            <person name="Lipzen A."/>
            <person name="Lundell T."/>
            <person name="Morin E."/>
            <person name="Murat C."/>
            <person name="Riley R."/>
            <person name="Ohm R."/>
            <person name="Sun H."/>
            <person name="Tunlid A."/>
            <person name="Henrissat B."/>
            <person name="Grigoriev I.V."/>
            <person name="Hibbett D.S."/>
            <person name="Martin F."/>
        </authorList>
    </citation>
    <scope>NUCLEOTIDE SEQUENCE [LARGE SCALE GENOMIC DNA]</scope>
    <source>
        <strain evidence="1 3">F 1598</strain>
    </source>
</reference>
<gene>
    <name evidence="2" type="ORF">PILCRDRAFT_668369</name>
    <name evidence="1" type="ORF">PILCRDRAFT_755873</name>
</gene>
<protein>
    <submittedName>
        <fullName evidence="2">Uncharacterized protein</fullName>
    </submittedName>
</protein>
<dbReference type="AlphaFoldDB" id="A0A0C3F725"/>
<dbReference type="EMBL" id="KN833342">
    <property type="protein sequence ID" value="KIM71370.1"/>
    <property type="molecule type" value="Genomic_DNA"/>
</dbReference>
<name>A0A0C3F725_PILCF</name>
<accession>A0A0C3F725</accession>
<dbReference type="EMBL" id="KN833044">
    <property type="protein sequence ID" value="KIM75616.1"/>
    <property type="molecule type" value="Genomic_DNA"/>
</dbReference>
<keyword evidence="3" id="KW-1185">Reference proteome</keyword>
<proteinExistence type="predicted"/>
<reference evidence="2 3" key="1">
    <citation type="submission" date="2014-04" db="EMBL/GenBank/DDBJ databases">
        <authorList>
            <consortium name="DOE Joint Genome Institute"/>
            <person name="Kuo A."/>
            <person name="Tarkka M."/>
            <person name="Buscot F."/>
            <person name="Kohler A."/>
            <person name="Nagy L.G."/>
            <person name="Floudas D."/>
            <person name="Copeland A."/>
            <person name="Barry K.W."/>
            <person name="Cichocki N."/>
            <person name="Veneault-Fourrey C."/>
            <person name="LaButti K."/>
            <person name="Lindquist E.A."/>
            <person name="Lipzen A."/>
            <person name="Lundell T."/>
            <person name="Morin E."/>
            <person name="Murat C."/>
            <person name="Sun H."/>
            <person name="Tunlid A."/>
            <person name="Henrissat B."/>
            <person name="Grigoriev I.V."/>
            <person name="Hibbett D.S."/>
            <person name="Martin F."/>
            <person name="Nordberg H.P."/>
            <person name="Cantor M.N."/>
            <person name="Hua S.X."/>
        </authorList>
    </citation>
    <scope>NUCLEOTIDE SEQUENCE [LARGE SCALE GENOMIC DNA]</scope>
    <source>
        <strain evidence="2 3">F 1598</strain>
    </source>
</reference>